<accession>A0A7V5XGG8</accession>
<evidence type="ECO:0000313" key="3">
    <source>
        <dbReference type="EMBL" id="HHQ16015.1"/>
    </source>
</evidence>
<feature type="transmembrane region" description="Helical" evidence="2">
    <location>
        <begin position="58"/>
        <end position="79"/>
    </location>
</feature>
<organism evidence="3">
    <name type="scientific">Thermodesulfobacterium geofontis</name>
    <dbReference type="NCBI Taxonomy" id="1295609"/>
    <lineage>
        <taxon>Bacteria</taxon>
        <taxon>Pseudomonadati</taxon>
        <taxon>Thermodesulfobacteriota</taxon>
        <taxon>Thermodesulfobacteria</taxon>
        <taxon>Thermodesulfobacteriales</taxon>
        <taxon>Thermodesulfobacteriaceae</taxon>
        <taxon>Thermodesulfobacterium</taxon>
    </lineage>
</organism>
<gene>
    <name evidence="3" type="ORF">ENM15_04290</name>
</gene>
<dbReference type="InterPro" id="IPR003425">
    <property type="entry name" value="CCB3/YggT"/>
</dbReference>
<evidence type="ECO:0000256" key="1">
    <source>
        <dbReference type="ARBA" id="ARBA00010894"/>
    </source>
</evidence>
<keyword evidence="2" id="KW-1133">Transmembrane helix</keyword>
<name>A0A7V5XGG8_9BACT</name>
<proteinExistence type="inferred from homology"/>
<protein>
    <submittedName>
        <fullName evidence="3">YggT family protein</fullName>
    </submittedName>
</protein>
<dbReference type="PANTHER" id="PTHR33219">
    <property type="entry name" value="YLMG HOMOLOG PROTEIN 2, CHLOROPLASTIC"/>
    <property type="match status" value="1"/>
</dbReference>
<dbReference type="Pfam" id="PF02325">
    <property type="entry name" value="CCB3_YggT"/>
    <property type="match status" value="1"/>
</dbReference>
<feature type="transmembrane region" description="Helical" evidence="2">
    <location>
        <begin position="12"/>
        <end position="32"/>
    </location>
</feature>
<sequence>MKILLSSFIQLIDLLLTIYVWIIIARAIISWVNPSPYHPLVRFLYKVTEPVLAPVRKIIPPIGGIDISPVIVIFIIFVIKNLLHRLLIKFIIF</sequence>
<evidence type="ECO:0000256" key="2">
    <source>
        <dbReference type="SAM" id="Phobius"/>
    </source>
</evidence>
<keyword evidence="2" id="KW-0812">Transmembrane</keyword>
<comment type="caution">
    <text evidence="3">The sequence shown here is derived from an EMBL/GenBank/DDBJ whole genome shotgun (WGS) entry which is preliminary data.</text>
</comment>
<dbReference type="EMBL" id="DRWR01000079">
    <property type="protein sequence ID" value="HHQ16015.1"/>
    <property type="molecule type" value="Genomic_DNA"/>
</dbReference>
<dbReference type="AlphaFoldDB" id="A0A7V5XGG8"/>
<dbReference type="GO" id="GO:0016020">
    <property type="term" value="C:membrane"/>
    <property type="evidence" value="ECO:0007669"/>
    <property type="project" value="InterPro"/>
</dbReference>
<reference evidence="3" key="1">
    <citation type="journal article" date="2020" name="mSystems">
        <title>Genome- and Community-Level Interaction Insights into Carbon Utilization and Element Cycling Functions of Hydrothermarchaeota in Hydrothermal Sediment.</title>
        <authorList>
            <person name="Zhou Z."/>
            <person name="Liu Y."/>
            <person name="Xu W."/>
            <person name="Pan J."/>
            <person name="Luo Z.H."/>
            <person name="Li M."/>
        </authorList>
    </citation>
    <scope>NUCLEOTIDE SEQUENCE [LARGE SCALE GENOMIC DNA]</scope>
    <source>
        <strain evidence="3">SpSt-106</strain>
    </source>
</reference>
<keyword evidence="2" id="KW-0472">Membrane</keyword>
<dbReference type="PANTHER" id="PTHR33219:SF14">
    <property type="entry name" value="PROTEIN COFACTOR ASSEMBLY OF COMPLEX C SUBUNIT B CCB3, CHLOROPLASTIC-RELATED"/>
    <property type="match status" value="1"/>
</dbReference>
<comment type="similarity">
    <text evidence="1">Belongs to the YggT family.</text>
</comment>